<comment type="subcellular location">
    <subcellularLocation>
        <location evidence="2">Cytoplasm</location>
    </subcellularLocation>
</comment>
<dbReference type="InterPro" id="IPR011060">
    <property type="entry name" value="RibuloseP-bd_barrel"/>
</dbReference>
<dbReference type="Gene3D" id="3.20.20.70">
    <property type="entry name" value="Aldolase class I"/>
    <property type="match status" value="1"/>
</dbReference>
<dbReference type="HAMAP" id="MF_01014">
    <property type="entry name" value="HisA"/>
    <property type="match status" value="1"/>
</dbReference>
<comment type="catalytic activity">
    <reaction evidence="1">
        <text>1-(5-phospho-beta-D-ribosyl)-5-[(5-phospho-beta-D-ribosylamino)methylideneamino]imidazole-4-carboxamide = 5-[(5-phospho-1-deoxy-D-ribulos-1-ylimino)methylamino]-1-(5-phospho-beta-D-ribosyl)imidazole-4-carboxamide</text>
        <dbReference type="Rhea" id="RHEA:15469"/>
        <dbReference type="ChEBI" id="CHEBI:58435"/>
        <dbReference type="ChEBI" id="CHEBI:58525"/>
        <dbReference type="EC" id="5.3.1.16"/>
    </reaction>
</comment>
<name>A0A6J7GIE4_9ZZZZ</name>
<dbReference type="AlphaFoldDB" id="A0A6J7GIE4"/>
<dbReference type="SUPFAM" id="SSF51366">
    <property type="entry name" value="Ribulose-phoshate binding barrel"/>
    <property type="match status" value="1"/>
</dbReference>
<evidence type="ECO:0000256" key="2">
    <source>
        <dbReference type="ARBA" id="ARBA00004496"/>
    </source>
</evidence>
<evidence type="ECO:0000256" key="9">
    <source>
        <dbReference type="ARBA" id="ARBA00023235"/>
    </source>
</evidence>
<dbReference type="FunFam" id="3.20.20.70:FF:000009">
    <property type="entry name" value="1-(5-phosphoribosyl)-5-[(5-phosphoribosylamino)methylideneamino] imidazole-4-carboxamide isomerase"/>
    <property type="match status" value="1"/>
</dbReference>
<dbReference type="GO" id="GO:0005737">
    <property type="term" value="C:cytoplasm"/>
    <property type="evidence" value="ECO:0007669"/>
    <property type="project" value="UniProtKB-SubCell"/>
</dbReference>
<dbReference type="InterPro" id="IPR044524">
    <property type="entry name" value="Isoase_HisA-like"/>
</dbReference>
<evidence type="ECO:0000256" key="4">
    <source>
        <dbReference type="ARBA" id="ARBA00009667"/>
    </source>
</evidence>
<dbReference type="PANTHER" id="PTHR43090:SF2">
    <property type="entry name" value="1-(5-PHOSPHORIBOSYL)-5-[(5-PHOSPHORIBOSYLAMINO)METHYLIDENEAMINO] IMIDAZOLE-4-CARBOXAMIDE ISOMERASE"/>
    <property type="match status" value="1"/>
</dbReference>
<gene>
    <name evidence="10" type="ORF">UFOPK3564_01039</name>
</gene>
<dbReference type="UniPathway" id="UPA00031">
    <property type="reaction ID" value="UER00009"/>
</dbReference>
<keyword evidence="9" id="KW-0413">Isomerase</keyword>
<evidence type="ECO:0000256" key="1">
    <source>
        <dbReference type="ARBA" id="ARBA00000901"/>
    </source>
</evidence>
<evidence type="ECO:0000256" key="7">
    <source>
        <dbReference type="ARBA" id="ARBA00022605"/>
    </source>
</evidence>
<keyword evidence="7" id="KW-0028">Amino-acid biosynthesis</keyword>
<protein>
    <recommendedName>
        <fullName evidence="5">1-(5-phosphoribosyl)-5-[(5-phosphoribosylamino)methylideneamino]imidazole-4-carboxamideisomerase</fullName>
        <ecNumber evidence="5">5.3.1.16</ecNumber>
    </recommendedName>
</protein>
<evidence type="ECO:0000256" key="8">
    <source>
        <dbReference type="ARBA" id="ARBA00023102"/>
    </source>
</evidence>
<dbReference type="InterPro" id="IPR013785">
    <property type="entry name" value="Aldolase_TIM"/>
</dbReference>
<proteinExistence type="inferred from homology"/>
<dbReference type="InterPro" id="IPR023016">
    <property type="entry name" value="HisA/PriA"/>
</dbReference>
<keyword evidence="8" id="KW-0368">Histidine biosynthesis</keyword>
<dbReference type="PANTHER" id="PTHR43090">
    <property type="entry name" value="1-(5-PHOSPHORIBOSYL)-5-[(5-PHOSPHORIBOSYLAMINO)METHYLIDENEAMINO] IMIDAZOLE-4-CARBOXAMIDE ISOMERASE"/>
    <property type="match status" value="1"/>
</dbReference>
<dbReference type="NCBIfam" id="TIGR00007">
    <property type="entry name" value="1-(5-phosphoribosyl)-5-[(5-phosphoribosylamino)methylideneamino]imidazole-4-carboxamide isomerase"/>
    <property type="match status" value="1"/>
</dbReference>
<dbReference type="CDD" id="cd04732">
    <property type="entry name" value="HisA"/>
    <property type="match status" value="1"/>
</dbReference>
<dbReference type="GO" id="GO:0000162">
    <property type="term" value="P:L-tryptophan biosynthetic process"/>
    <property type="evidence" value="ECO:0007669"/>
    <property type="project" value="TreeGrafter"/>
</dbReference>
<evidence type="ECO:0000313" key="10">
    <source>
        <dbReference type="EMBL" id="CAB4908141.1"/>
    </source>
</evidence>
<evidence type="ECO:0000256" key="5">
    <source>
        <dbReference type="ARBA" id="ARBA00012550"/>
    </source>
</evidence>
<dbReference type="EMBL" id="CAFBMK010000043">
    <property type="protein sequence ID" value="CAB4908141.1"/>
    <property type="molecule type" value="Genomic_DNA"/>
</dbReference>
<dbReference type="InterPro" id="IPR006063">
    <property type="entry name" value="HisA_bact_arch"/>
</dbReference>
<evidence type="ECO:0000256" key="6">
    <source>
        <dbReference type="ARBA" id="ARBA00022490"/>
    </source>
</evidence>
<comment type="similarity">
    <text evidence="4">Belongs to the HisA/HisF family.</text>
</comment>
<dbReference type="InterPro" id="IPR006062">
    <property type="entry name" value="His_biosynth"/>
</dbReference>
<dbReference type="GO" id="GO:0000105">
    <property type="term" value="P:L-histidine biosynthetic process"/>
    <property type="evidence" value="ECO:0007669"/>
    <property type="project" value="UniProtKB-UniPathway"/>
</dbReference>
<dbReference type="Pfam" id="PF00977">
    <property type="entry name" value="His_biosynth"/>
    <property type="match status" value="1"/>
</dbReference>
<accession>A0A6J7GIE4</accession>
<evidence type="ECO:0000256" key="3">
    <source>
        <dbReference type="ARBA" id="ARBA00005133"/>
    </source>
</evidence>
<dbReference type="EC" id="5.3.1.16" evidence="5"/>
<keyword evidence="6" id="KW-0963">Cytoplasm</keyword>
<sequence length="242" mass="26218">MILYPAIDILDGQAVRLVRGDFDESTVYRDSPLEAARSWVEAGARFLHIVDLDGAKTGTPAHLDQLAAITEELDVPVQWGGGLRDIDSVKAALAAGAERVILGTAAITDPDFLDSVLGSHRDRVMVSVDTRGGKVATKGWLETTEIDGAEAITRLQQRGVRRFVYTNADRDGLEEGPDMDEVRRISQAVRGSWIFSGGIGTADHLRELAQARLVNLGGVITGKALYEKRFTIAEGHAALQDR</sequence>
<reference evidence="10" key="1">
    <citation type="submission" date="2020-05" db="EMBL/GenBank/DDBJ databases">
        <authorList>
            <person name="Chiriac C."/>
            <person name="Salcher M."/>
            <person name="Ghai R."/>
            <person name="Kavagutti S V."/>
        </authorList>
    </citation>
    <scope>NUCLEOTIDE SEQUENCE</scope>
</reference>
<organism evidence="10">
    <name type="scientific">freshwater metagenome</name>
    <dbReference type="NCBI Taxonomy" id="449393"/>
    <lineage>
        <taxon>unclassified sequences</taxon>
        <taxon>metagenomes</taxon>
        <taxon>ecological metagenomes</taxon>
    </lineage>
</organism>
<comment type="pathway">
    <text evidence="3">Amino-acid biosynthesis; L-histidine biosynthesis; L-histidine from 5-phospho-alpha-D-ribose 1-diphosphate: step 4/9.</text>
</comment>
<dbReference type="GO" id="GO:0003949">
    <property type="term" value="F:1-(5-phosphoribosyl)-5-[(5-phosphoribosylamino)methylideneamino]imidazole-4-carboxamide isomerase activity"/>
    <property type="evidence" value="ECO:0007669"/>
    <property type="project" value="UniProtKB-EC"/>
</dbReference>